<organism evidence="1 2">
    <name type="scientific">Nostoc favosum CHAB5714</name>
    <dbReference type="NCBI Taxonomy" id="2780399"/>
    <lineage>
        <taxon>Bacteria</taxon>
        <taxon>Bacillati</taxon>
        <taxon>Cyanobacteriota</taxon>
        <taxon>Cyanophyceae</taxon>
        <taxon>Nostocales</taxon>
        <taxon>Nostocaceae</taxon>
        <taxon>Nostoc</taxon>
        <taxon>Nostoc favosum</taxon>
    </lineage>
</organism>
<dbReference type="Proteomes" id="UP001199525">
    <property type="component" value="Unassembled WGS sequence"/>
</dbReference>
<evidence type="ECO:0000313" key="1">
    <source>
        <dbReference type="EMBL" id="MCC5598957.1"/>
    </source>
</evidence>
<sequence length="52" mass="6275">MSTTVTEPSRWRSLRREVRAMTLDDSLPLRYRRRYNFCCWVVNIQCAKKAIP</sequence>
<evidence type="ECO:0000313" key="2">
    <source>
        <dbReference type="Proteomes" id="UP001199525"/>
    </source>
</evidence>
<comment type="caution">
    <text evidence="1">The sequence shown here is derived from an EMBL/GenBank/DDBJ whole genome shotgun (WGS) entry which is preliminary data.</text>
</comment>
<accession>A0ABS8I5Y3</accession>
<protein>
    <submittedName>
        <fullName evidence="1">Uncharacterized protein</fullName>
    </submittedName>
</protein>
<keyword evidence="2" id="KW-1185">Reference proteome</keyword>
<dbReference type="EMBL" id="JAIVFQ010000006">
    <property type="protein sequence ID" value="MCC5598957.1"/>
    <property type="molecule type" value="Genomic_DNA"/>
</dbReference>
<proteinExistence type="predicted"/>
<reference evidence="1 2" key="1">
    <citation type="journal article" date="2021" name="Microorganisms">
        <title>Genome Evolution of Filamentous Cyanobacterium Nostoc Species: From Facultative Symbiosis to Free Living.</title>
        <authorList>
            <person name="Huo D."/>
            <person name="Li H."/>
            <person name="Cai F."/>
            <person name="Guo X."/>
            <person name="Qiao Z."/>
            <person name="Wang W."/>
            <person name="Yu G."/>
            <person name="Li R."/>
        </authorList>
    </citation>
    <scope>NUCLEOTIDE SEQUENCE [LARGE SCALE GENOMIC DNA]</scope>
    <source>
        <strain evidence="1 2">CHAB 5714</strain>
    </source>
</reference>
<dbReference type="RefSeq" id="WP_229483850.1">
    <property type="nucleotide sequence ID" value="NZ_JAIVFQ010000006.1"/>
</dbReference>
<name>A0ABS8I5Y3_9NOSO</name>
<gene>
    <name evidence="1" type="ORF">LC586_06935</name>
</gene>